<dbReference type="STRING" id="1121416.SAMN02745220_01510"/>
<protein>
    <recommendedName>
        <fullName evidence="3 11">Nif-specific regulatory protein</fullName>
    </recommendedName>
</protein>
<sequence length="538" mass="60335">MNMTTPGLSRSIASTQGLELMALHRITELIGHAADLETTLSSILKVLHDTMRMQRATLLLQDKLTQRLVIKASCGLTAEEELRGVYNPDEGVCGKIFRTRSPFVVPDIHSEPLFLNRTGARPGIGKERLAFLGVPVLVHDKPVGVLSVDRLFGSDVSFEEDVRFLTVLATLIAQFISLNEEIERKEAKLQEENRSLKAKLHNLHDGHYIIGHSKPMREVYSIIEKIAPSSVTVLLLGESGTGKELVARAVHESGSRRDKPFIKVNCAALPETLLESELFGHERGAFTGAHASRPGRFELANHGTIFLDEIGEMPLALQAKMLRVLQEKQFERIGGSKTFEADVRIVAATNVGLEEAVEEGNFRADLYYRLNVVPIVLPPLRERMEDIPLLLNHFLSMSNQRNGKNLMLTAEVLDFLLDYPWPGNVREMQNMVERMVILAEGDRLTLADLTPGVRGWRSKPYVAPVENTQPEPLPVRAAHPWAGEPRKSLQDLERDEVEAALRRHGWVQVRAAKELGLTQRQIGYRIKKYGLSRLDSYR</sequence>
<keyword evidence="9 11" id="KW-0804">Transcription</keyword>
<dbReference type="GO" id="GO:0043565">
    <property type="term" value="F:sequence-specific DNA binding"/>
    <property type="evidence" value="ECO:0007669"/>
    <property type="project" value="InterPro"/>
</dbReference>
<dbReference type="RefSeq" id="WP_084553682.1">
    <property type="nucleotide sequence ID" value="NZ_FRFE01000005.1"/>
</dbReference>
<dbReference type="Pfam" id="PF01590">
    <property type="entry name" value="GAF"/>
    <property type="match status" value="1"/>
</dbReference>
<dbReference type="AlphaFoldDB" id="A0A1M7Y318"/>
<accession>A0A1M7Y318</accession>
<evidence type="ECO:0000256" key="12">
    <source>
        <dbReference type="SAM" id="Coils"/>
    </source>
</evidence>
<dbReference type="EMBL" id="FRFE01000005">
    <property type="protein sequence ID" value="SHO46458.1"/>
    <property type="molecule type" value="Genomic_DNA"/>
</dbReference>
<evidence type="ECO:0000313" key="15">
    <source>
        <dbReference type="Proteomes" id="UP000184603"/>
    </source>
</evidence>
<dbReference type="SUPFAM" id="SSF46689">
    <property type="entry name" value="Homeodomain-like"/>
    <property type="match status" value="1"/>
</dbReference>
<dbReference type="NCBIfam" id="TIGR01817">
    <property type="entry name" value="nifA"/>
    <property type="match status" value="1"/>
</dbReference>
<keyword evidence="6 11" id="KW-0902">Two-component regulatory system</keyword>
<dbReference type="GO" id="GO:0005524">
    <property type="term" value="F:ATP binding"/>
    <property type="evidence" value="ECO:0007669"/>
    <property type="project" value="UniProtKB-KW"/>
</dbReference>
<dbReference type="GO" id="GO:0009399">
    <property type="term" value="P:nitrogen fixation"/>
    <property type="evidence" value="ECO:0007669"/>
    <property type="project" value="UniProtKB-UniRule"/>
</dbReference>
<dbReference type="Gene3D" id="1.10.10.60">
    <property type="entry name" value="Homeodomain-like"/>
    <property type="match status" value="1"/>
</dbReference>
<evidence type="ECO:0000256" key="1">
    <source>
        <dbReference type="ARBA" id="ARBA00002167"/>
    </source>
</evidence>
<dbReference type="InterPro" id="IPR002078">
    <property type="entry name" value="Sigma_54_int"/>
</dbReference>
<dbReference type="PRINTS" id="PR01590">
    <property type="entry name" value="HTHFIS"/>
</dbReference>
<dbReference type="SUPFAM" id="SSF52540">
    <property type="entry name" value="P-loop containing nucleoside triphosphate hydrolases"/>
    <property type="match status" value="1"/>
</dbReference>
<evidence type="ECO:0000256" key="7">
    <source>
        <dbReference type="ARBA" id="ARBA00023015"/>
    </source>
</evidence>
<evidence type="ECO:0000256" key="6">
    <source>
        <dbReference type="ARBA" id="ARBA00023012"/>
    </source>
</evidence>
<dbReference type="Pfam" id="PF02954">
    <property type="entry name" value="HTH_8"/>
    <property type="match status" value="1"/>
</dbReference>
<reference evidence="14 15" key="1">
    <citation type="submission" date="2016-12" db="EMBL/GenBank/DDBJ databases">
        <authorList>
            <person name="Song W.-J."/>
            <person name="Kurnit D.M."/>
        </authorList>
    </citation>
    <scope>NUCLEOTIDE SEQUENCE [LARGE SCALE GENOMIC DNA]</scope>
    <source>
        <strain evidence="14 15">DSM 18488</strain>
    </source>
</reference>
<dbReference type="SMART" id="SM00382">
    <property type="entry name" value="AAA"/>
    <property type="match status" value="1"/>
</dbReference>
<dbReference type="PANTHER" id="PTHR32071:SF57">
    <property type="entry name" value="C4-DICARBOXYLATE TRANSPORT TRANSCRIPTIONAL REGULATORY PROTEIN DCTD"/>
    <property type="match status" value="1"/>
</dbReference>
<name>A0A1M7Y318_9BACT</name>
<keyword evidence="10 11" id="KW-0535">Nitrogen fixation</keyword>
<comment type="function">
    <text evidence="1 11">Required for activation of most nif operons, which are directly involved in nitrogen fixation.</text>
</comment>
<dbReference type="InterPro" id="IPR002197">
    <property type="entry name" value="HTH_Fis"/>
</dbReference>
<evidence type="ECO:0000256" key="2">
    <source>
        <dbReference type="ARBA" id="ARBA00011135"/>
    </source>
</evidence>
<evidence type="ECO:0000259" key="13">
    <source>
        <dbReference type="PROSITE" id="PS50045"/>
    </source>
</evidence>
<feature type="coiled-coil region" evidence="12">
    <location>
        <begin position="168"/>
        <end position="202"/>
    </location>
</feature>
<dbReference type="Proteomes" id="UP000184603">
    <property type="component" value="Unassembled WGS sequence"/>
</dbReference>
<dbReference type="InterPro" id="IPR010113">
    <property type="entry name" value="Nif-specific_regulatory_prot"/>
</dbReference>
<keyword evidence="8 11" id="KW-0238">DNA-binding</keyword>
<keyword evidence="4" id="KW-0547">Nucleotide-binding</keyword>
<dbReference type="GO" id="GO:0000160">
    <property type="term" value="P:phosphorelay signal transduction system"/>
    <property type="evidence" value="ECO:0007669"/>
    <property type="project" value="UniProtKB-UniRule"/>
</dbReference>
<dbReference type="GO" id="GO:0003700">
    <property type="term" value="F:DNA-binding transcription factor activity"/>
    <property type="evidence" value="ECO:0007669"/>
    <property type="project" value="UniProtKB-UniRule"/>
</dbReference>
<gene>
    <name evidence="14" type="ORF">SAMN02745220_01510</name>
</gene>
<keyword evidence="15" id="KW-1185">Reference proteome</keyword>
<evidence type="ECO:0000256" key="10">
    <source>
        <dbReference type="ARBA" id="ARBA00023231"/>
    </source>
</evidence>
<dbReference type="InterPro" id="IPR003593">
    <property type="entry name" value="AAA+_ATPase"/>
</dbReference>
<dbReference type="Pfam" id="PF25601">
    <property type="entry name" value="AAA_lid_14"/>
    <property type="match status" value="1"/>
</dbReference>
<dbReference type="SMART" id="SM00065">
    <property type="entry name" value="GAF"/>
    <property type="match status" value="1"/>
</dbReference>
<dbReference type="PANTHER" id="PTHR32071">
    <property type="entry name" value="TRANSCRIPTIONAL REGULATORY PROTEIN"/>
    <property type="match status" value="1"/>
</dbReference>
<dbReference type="InterPro" id="IPR003018">
    <property type="entry name" value="GAF"/>
</dbReference>
<keyword evidence="5" id="KW-0067">ATP-binding</keyword>
<evidence type="ECO:0000313" key="14">
    <source>
        <dbReference type="EMBL" id="SHO46458.1"/>
    </source>
</evidence>
<evidence type="ECO:0000256" key="3">
    <source>
        <dbReference type="ARBA" id="ARBA00015308"/>
    </source>
</evidence>
<dbReference type="InterPro" id="IPR058031">
    <property type="entry name" value="AAA_lid_NorR"/>
</dbReference>
<keyword evidence="11" id="KW-0010">Activator</keyword>
<evidence type="ECO:0000256" key="11">
    <source>
        <dbReference type="RuleBase" id="RU368029"/>
    </source>
</evidence>
<dbReference type="Gene3D" id="3.30.450.40">
    <property type="match status" value="1"/>
</dbReference>
<evidence type="ECO:0000256" key="4">
    <source>
        <dbReference type="ARBA" id="ARBA00022741"/>
    </source>
</evidence>
<evidence type="ECO:0000256" key="9">
    <source>
        <dbReference type="ARBA" id="ARBA00023163"/>
    </source>
</evidence>
<comment type="subunit">
    <text evidence="2 11">Interacts with sigma-54.</text>
</comment>
<dbReference type="FunFam" id="3.40.50.300:FF:000006">
    <property type="entry name" value="DNA-binding transcriptional regulator NtrC"/>
    <property type="match status" value="1"/>
</dbReference>
<dbReference type="InterPro" id="IPR025662">
    <property type="entry name" value="Sigma_54_int_dom_ATP-bd_1"/>
</dbReference>
<feature type="domain" description="Sigma-54 factor interaction" evidence="13">
    <location>
        <begin position="209"/>
        <end position="437"/>
    </location>
</feature>
<dbReference type="Gene3D" id="1.10.8.60">
    <property type="match status" value="1"/>
</dbReference>
<dbReference type="PROSITE" id="PS00675">
    <property type="entry name" value="SIGMA54_INTERACT_1"/>
    <property type="match status" value="1"/>
</dbReference>
<keyword evidence="7 11" id="KW-0805">Transcription regulation</keyword>
<evidence type="ECO:0000256" key="5">
    <source>
        <dbReference type="ARBA" id="ARBA00022840"/>
    </source>
</evidence>
<dbReference type="InterPro" id="IPR027417">
    <property type="entry name" value="P-loop_NTPase"/>
</dbReference>
<dbReference type="Gene3D" id="3.40.50.300">
    <property type="entry name" value="P-loop containing nucleotide triphosphate hydrolases"/>
    <property type="match status" value="1"/>
</dbReference>
<keyword evidence="12" id="KW-0175">Coiled coil</keyword>
<dbReference type="PROSITE" id="PS50045">
    <property type="entry name" value="SIGMA54_INTERACT_4"/>
    <property type="match status" value="1"/>
</dbReference>
<dbReference type="Pfam" id="PF00158">
    <property type="entry name" value="Sigma54_activat"/>
    <property type="match status" value="1"/>
</dbReference>
<proteinExistence type="predicted"/>
<dbReference type="InterPro" id="IPR029016">
    <property type="entry name" value="GAF-like_dom_sf"/>
</dbReference>
<evidence type="ECO:0000256" key="8">
    <source>
        <dbReference type="ARBA" id="ARBA00023125"/>
    </source>
</evidence>
<organism evidence="14 15">
    <name type="scientific">Desulfopila aestuarii DSM 18488</name>
    <dbReference type="NCBI Taxonomy" id="1121416"/>
    <lineage>
        <taxon>Bacteria</taxon>
        <taxon>Pseudomonadati</taxon>
        <taxon>Thermodesulfobacteriota</taxon>
        <taxon>Desulfobulbia</taxon>
        <taxon>Desulfobulbales</taxon>
        <taxon>Desulfocapsaceae</taxon>
        <taxon>Desulfopila</taxon>
    </lineage>
</organism>
<dbReference type="SUPFAM" id="SSF55781">
    <property type="entry name" value="GAF domain-like"/>
    <property type="match status" value="1"/>
</dbReference>
<dbReference type="InterPro" id="IPR009057">
    <property type="entry name" value="Homeodomain-like_sf"/>
</dbReference>
<dbReference type="CDD" id="cd00009">
    <property type="entry name" value="AAA"/>
    <property type="match status" value="1"/>
</dbReference>